<dbReference type="GO" id="GO:0016853">
    <property type="term" value="F:isomerase activity"/>
    <property type="evidence" value="ECO:0007669"/>
    <property type="project" value="InterPro"/>
</dbReference>
<dbReference type="SUPFAM" id="SSF74650">
    <property type="entry name" value="Galactose mutarotase-like"/>
    <property type="match status" value="1"/>
</dbReference>
<sequence>MNEMITIASADLTAVINPFGAELTSLKDAAGRELMTNADPAFWTGRAPLLFPVVGVVNDGVIRLDGRDYPMPKHGFARRSAFTVVDQTATSATFRLTDSDETRAAYPFAFALDIVFTLDGPTLSIDAQVRNPGDVTLPASFGFHPAFAWPLPYGQDRAVHRIMFESEEPDALRVIASDGTIAREERVSPLDGRDLFLRDDLFATDALVWDDVKSHAVIYGAPQGPHLAIAFPDTPKLGIWTKPGAAYVCVEPWHGIADPSGYTGDYRDKPGVFEVAAGDTKHIGMSVTLVP</sequence>
<gene>
    <name evidence="1" type="ORF">FSB78_17535</name>
</gene>
<keyword evidence="2" id="KW-1185">Reference proteome</keyword>
<dbReference type="InterPro" id="IPR037481">
    <property type="entry name" value="LacX"/>
</dbReference>
<dbReference type="PANTHER" id="PTHR11122">
    <property type="entry name" value="APOSPORY-ASSOCIATED PROTEIN C-RELATED"/>
    <property type="match status" value="1"/>
</dbReference>
<dbReference type="Gene3D" id="2.70.98.10">
    <property type="match status" value="1"/>
</dbReference>
<dbReference type="Proteomes" id="UP000321250">
    <property type="component" value="Unassembled WGS sequence"/>
</dbReference>
<dbReference type="Pfam" id="PF01263">
    <property type="entry name" value="Aldose_epim"/>
    <property type="match status" value="1"/>
</dbReference>
<evidence type="ECO:0000313" key="1">
    <source>
        <dbReference type="EMBL" id="TXC72551.1"/>
    </source>
</evidence>
<dbReference type="EMBL" id="VOQR01000001">
    <property type="protein sequence ID" value="TXC72551.1"/>
    <property type="molecule type" value="Genomic_DNA"/>
</dbReference>
<dbReference type="PANTHER" id="PTHR11122:SF13">
    <property type="entry name" value="GLUCOSE-6-PHOSPHATE 1-EPIMERASE"/>
    <property type="match status" value="1"/>
</dbReference>
<dbReference type="InterPro" id="IPR008183">
    <property type="entry name" value="Aldose_1/G6P_1-epimerase"/>
</dbReference>
<organism evidence="1 2">
    <name type="scientific">Sphingomonas ginsenosidivorax</name>
    <dbReference type="NCBI Taxonomy" id="862135"/>
    <lineage>
        <taxon>Bacteria</taxon>
        <taxon>Pseudomonadati</taxon>
        <taxon>Pseudomonadota</taxon>
        <taxon>Alphaproteobacteria</taxon>
        <taxon>Sphingomonadales</taxon>
        <taxon>Sphingomonadaceae</taxon>
        <taxon>Sphingomonas</taxon>
    </lineage>
</organism>
<name>A0A5C6UJZ4_9SPHN</name>
<proteinExistence type="predicted"/>
<comment type="caution">
    <text evidence="1">The sequence shown here is derived from an EMBL/GenBank/DDBJ whole genome shotgun (WGS) entry which is preliminary data.</text>
</comment>
<dbReference type="GO" id="GO:0030246">
    <property type="term" value="F:carbohydrate binding"/>
    <property type="evidence" value="ECO:0007669"/>
    <property type="project" value="InterPro"/>
</dbReference>
<dbReference type="AlphaFoldDB" id="A0A5C6UJZ4"/>
<reference evidence="1 2" key="1">
    <citation type="journal article" date="2013" name="Antonie Van Leeuwenhoek">
        <title>Sphingomonas ginsenosidivorax sp. nov., with the ability to transform ginsenosides.</title>
        <authorList>
            <person name="Jin X.F."/>
            <person name="Kim J.K."/>
            <person name="Liu Q.M."/>
            <person name="Kang M.S."/>
            <person name="He D."/>
            <person name="Jin F.X."/>
            <person name="Kim S.C."/>
            <person name="Im W.T."/>
        </authorList>
    </citation>
    <scope>NUCLEOTIDE SEQUENCE [LARGE SCALE GENOMIC DNA]</scope>
    <source>
        <strain evidence="1 2">KHI67</strain>
    </source>
</reference>
<dbReference type="OrthoDB" id="9795355at2"/>
<dbReference type="CDD" id="cd09024">
    <property type="entry name" value="Aldose_epim_lacX"/>
    <property type="match status" value="1"/>
</dbReference>
<dbReference type="RefSeq" id="WP_147083824.1">
    <property type="nucleotide sequence ID" value="NZ_VOQR01000001.1"/>
</dbReference>
<dbReference type="InterPro" id="IPR014718">
    <property type="entry name" value="GH-type_carb-bd"/>
</dbReference>
<accession>A0A5C6UJZ4</accession>
<evidence type="ECO:0000313" key="2">
    <source>
        <dbReference type="Proteomes" id="UP000321250"/>
    </source>
</evidence>
<protein>
    <submittedName>
        <fullName evidence="1">Aldose 1-epimerase family protein</fullName>
    </submittedName>
</protein>
<dbReference type="InterPro" id="IPR011013">
    <property type="entry name" value="Gal_mutarotase_sf_dom"/>
</dbReference>
<dbReference type="GO" id="GO:0005975">
    <property type="term" value="P:carbohydrate metabolic process"/>
    <property type="evidence" value="ECO:0007669"/>
    <property type="project" value="InterPro"/>
</dbReference>